<dbReference type="RefSeq" id="WP_267989655.1">
    <property type="nucleotide sequence ID" value="NZ_JAPJZI010000001.1"/>
</dbReference>
<comment type="caution">
    <text evidence="2">The sequence shown here is derived from an EMBL/GenBank/DDBJ whole genome shotgun (WGS) entry which is preliminary data.</text>
</comment>
<feature type="domain" description="Glycosyltransferase subfamily 4-like N-terminal" evidence="1">
    <location>
        <begin position="17"/>
        <end position="189"/>
    </location>
</feature>
<dbReference type="AlphaFoldDB" id="A0A9X3UJS5"/>
<proteinExistence type="predicted"/>
<dbReference type="Gene3D" id="3.40.50.2000">
    <property type="entry name" value="Glycogen Phosphorylase B"/>
    <property type="match status" value="2"/>
</dbReference>
<dbReference type="CDD" id="cd03801">
    <property type="entry name" value="GT4_PimA-like"/>
    <property type="match status" value="1"/>
</dbReference>
<dbReference type="Pfam" id="PF13692">
    <property type="entry name" value="Glyco_trans_1_4"/>
    <property type="match status" value="1"/>
</dbReference>
<reference evidence="2" key="1">
    <citation type="submission" date="2022-11" db="EMBL/GenBank/DDBJ databases">
        <title>Draft genome sequence of Hoeflea poritis E7-10 and Hoeflea prorocentri PM5-8, separated from scleractinian coral Porites lutea and marine dinoflagellate.</title>
        <authorList>
            <person name="Zhang G."/>
            <person name="Wei Q."/>
            <person name="Cai L."/>
        </authorList>
    </citation>
    <scope>NUCLEOTIDE SEQUENCE</scope>
    <source>
        <strain evidence="2">PM5-8</strain>
    </source>
</reference>
<organism evidence="2 3">
    <name type="scientific">Hoeflea prorocentri</name>
    <dbReference type="NCBI Taxonomy" id="1922333"/>
    <lineage>
        <taxon>Bacteria</taxon>
        <taxon>Pseudomonadati</taxon>
        <taxon>Pseudomonadota</taxon>
        <taxon>Alphaproteobacteria</taxon>
        <taxon>Hyphomicrobiales</taxon>
        <taxon>Rhizobiaceae</taxon>
        <taxon>Hoeflea</taxon>
    </lineage>
</organism>
<dbReference type="PANTHER" id="PTHR12526">
    <property type="entry name" value="GLYCOSYLTRANSFERASE"/>
    <property type="match status" value="1"/>
</dbReference>
<protein>
    <submittedName>
        <fullName evidence="2">Glycosyltransferase family 4 protein</fullName>
    </submittedName>
</protein>
<dbReference type="Proteomes" id="UP001151234">
    <property type="component" value="Unassembled WGS sequence"/>
</dbReference>
<dbReference type="GO" id="GO:0016757">
    <property type="term" value="F:glycosyltransferase activity"/>
    <property type="evidence" value="ECO:0007669"/>
    <property type="project" value="UniProtKB-ARBA"/>
</dbReference>
<gene>
    <name evidence="2" type="ORF">OQ273_06490</name>
</gene>
<name>A0A9X3UJS5_9HYPH</name>
<accession>A0A9X3UJS5</accession>
<dbReference type="Pfam" id="PF13439">
    <property type="entry name" value="Glyco_transf_4"/>
    <property type="match status" value="1"/>
</dbReference>
<dbReference type="EMBL" id="JAPJZI010000001">
    <property type="protein sequence ID" value="MDA5398219.1"/>
    <property type="molecule type" value="Genomic_DNA"/>
</dbReference>
<evidence type="ECO:0000313" key="2">
    <source>
        <dbReference type="EMBL" id="MDA5398219.1"/>
    </source>
</evidence>
<sequence length="378" mass="41759">MSDHAPLRIVHCFRSPVGGIFRHVRDLVRYQHEAGHKVGILCDSITGGAHEDALFDTIRPFLNLGLTRVPMHRSIGPGDIVTALKCRSEIKSLKPDIIHGHGAKGGAMTRLVGSQLRVSRSRVSRLYSPHGGSLHYSRSQLSGRFYFALERFLERFTDGLVFVSDYERQAYTAKIGPPRPPSRLIYNGLHDKEFEDITPEEGAADFLYVGMMRDLKGPDVFIDALGKAEKLIGKPLSAMMIGDGDDKDKYRRMLEASGQTDRVKLEPAMPVRDALRRGEFVVVPSRAESLPYLVLETLAAGRPVIATRVGGIPEIFGVDSPVLIPPGNADALAKAMANTVGSPRELMAQMPDKMDLETRFSARTMANQITDFYRDCTA</sequence>
<dbReference type="PANTHER" id="PTHR12526:SF630">
    <property type="entry name" value="GLYCOSYLTRANSFERASE"/>
    <property type="match status" value="1"/>
</dbReference>
<dbReference type="InterPro" id="IPR028098">
    <property type="entry name" value="Glyco_trans_4-like_N"/>
</dbReference>
<evidence type="ECO:0000259" key="1">
    <source>
        <dbReference type="Pfam" id="PF13439"/>
    </source>
</evidence>
<keyword evidence="3" id="KW-1185">Reference proteome</keyword>
<dbReference type="SUPFAM" id="SSF53756">
    <property type="entry name" value="UDP-Glycosyltransferase/glycogen phosphorylase"/>
    <property type="match status" value="1"/>
</dbReference>
<evidence type="ECO:0000313" key="3">
    <source>
        <dbReference type="Proteomes" id="UP001151234"/>
    </source>
</evidence>